<evidence type="ECO:0000313" key="2">
    <source>
        <dbReference type="Proteomes" id="UP000324897"/>
    </source>
</evidence>
<feature type="non-terminal residue" evidence="1">
    <location>
        <position position="1"/>
    </location>
</feature>
<dbReference type="OrthoDB" id="10623219at2759"/>
<comment type="caution">
    <text evidence="1">The sequence shown here is derived from an EMBL/GenBank/DDBJ whole genome shotgun (WGS) entry which is preliminary data.</text>
</comment>
<dbReference type="Proteomes" id="UP000324897">
    <property type="component" value="Chromosome 4"/>
</dbReference>
<reference evidence="1 2" key="1">
    <citation type="journal article" date="2019" name="Sci. Rep.">
        <title>A high-quality genome of Eragrostis curvula grass provides insights into Poaceae evolution and supports new strategies to enhance forage quality.</title>
        <authorList>
            <person name="Carballo J."/>
            <person name="Santos B.A.C.M."/>
            <person name="Zappacosta D."/>
            <person name="Garbus I."/>
            <person name="Selva J.P."/>
            <person name="Gallo C.A."/>
            <person name="Diaz A."/>
            <person name="Albertini E."/>
            <person name="Caccamo M."/>
            <person name="Echenique V."/>
        </authorList>
    </citation>
    <scope>NUCLEOTIDE SEQUENCE [LARGE SCALE GENOMIC DNA]</scope>
    <source>
        <strain evidence="2">cv. Victoria</strain>
        <tissue evidence="1">Leaf</tissue>
    </source>
</reference>
<protein>
    <recommendedName>
        <fullName evidence="3">F-box associated domain-containing protein</fullName>
    </recommendedName>
</protein>
<keyword evidence="2" id="KW-1185">Reference proteome</keyword>
<proteinExistence type="predicted"/>
<accession>A0A5J9VYD7</accession>
<evidence type="ECO:0000313" key="1">
    <source>
        <dbReference type="EMBL" id="TVU40645.1"/>
    </source>
</evidence>
<dbReference type="PANTHER" id="PTHR32133">
    <property type="entry name" value="OS07G0120400 PROTEIN"/>
    <property type="match status" value="1"/>
</dbReference>
<name>A0A5J9VYD7_9POAL</name>
<dbReference type="SUPFAM" id="SSF50965">
    <property type="entry name" value="Galactose oxidase, central domain"/>
    <property type="match status" value="1"/>
</dbReference>
<dbReference type="EMBL" id="RWGY01000007">
    <property type="protein sequence ID" value="TVU40645.1"/>
    <property type="molecule type" value="Genomic_DNA"/>
</dbReference>
<dbReference type="AlphaFoldDB" id="A0A5J9VYD7"/>
<dbReference type="Gramene" id="TVU40645">
    <property type="protein sequence ID" value="TVU40645"/>
    <property type="gene ID" value="EJB05_14114"/>
</dbReference>
<evidence type="ECO:0008006" key="3">
    <source>
        <dbReference type="Google" id="ProtNLM"/>
    </source>
</evidence>
<organism evidence="1 2">
    <name type="scientific">Eragrostis curvula</name>
    <name type="common">weeping love grass</name>
    <dbReference type="NCBI Taxonomy" id="38414"/>
    <lineage>
        <taxon>Eukaryota</taxon>
        <taxon>Viridiplantae</taxon>
        <taxon>Streptophyta</taxon>
        <taxon>Embryophyta</taxon>
        <taxon>Tracheophyta</taxon>
        <taxon>Spermatophyta</taxon>
        <taxon>Magnoliopsida</taxon>
        <taxon>Liliopsida</taxon>
        <taxon>Poales</taxon>
        <taxon>Poaceae</taxon>
        <taxon>PACMAD clade</taxon>
        <taxon>Chloridoideae</taxon>
        <taxon>Eragrostideae</taxon>
        <taxon>Eragrostidinae</taxon>
        <taxon>Eragrostis</taxon>
    </lineage>
</organism>
<gene>
    <name evidence="1" type="ORF">EJB05_14114</name>
</gene>
<dbReference type="InterPro" id="IPR011043">
    <property type="entry name" value="Gal_Oxase/kelch_b-propeller"/>
</dbReference>
<dbReference type="PANTHER" id="PTHR32133:SF386">
    <property type="entry name" value="F-BOX DOMAIN-CONTAINING PROTEIN"/>
    <property type="match status" value="1"/>
</dbReference>
<sequence length="209" mass="22764">MLLRYASSRPLVVDQPIANLSPLLIRAPTPTSPQSPRKYRAGAAYGLAPSDNALVVWDPITNEEVELPKLPLDPFPYQWGLNGAVLCAAGSRCKHLDCSHGPFLVVLLAISRTESFACVYSSEDGAWSEPTYFTQHINEVPVLAPAALVGNDLYFLLFNTARVLKYDVTTGEMNVIHLPSITTDPPHYILLTATEDGNTTIQMHCCGGP</sequence>